<dbReference type="InterPro" id="IPR036866">
    <property type="entry name" value="RibonucZ/Hydroxyglut_hydro"/>
</dbReference>
<comment type="caution">
    <text evidence="6">The sequence shown here is derived from an EMBL/GenBank/DDBJ whole genome shotgun (WGS) entry which is preliminary data.</text>
</comment>
<dbReference type="Pfam" id="PF00753">
    <property type="entry name" value="Lactamase_B"/>
    <property type="match status" value="1"/>
</dbReference>
<reference evidence="6 7" key="1">
    <citation type="journal article" date="2016" name="Nat. Commun.">
        <title>Thousands of microbial genomes shed light on interconnected biogeochemical processes in an aquifer system.</title>
        <authorList>
            <person name="Anantharaman K."/>
            <person name="Brown C.T."/>
            <person name="Hug L.A."/>
            <person name="Sharon I."/>
            <person name="Castelle C.J."/>
            <person name="Probst A.J."/>
            <person name="Thomas B.C."/>
            <person name="Singh A."/>
            <person name="Wilkins M.J."/>
            <person name="Karaoz U."/>
            <person name="Brodie E.L."/>
            <person name="Williams K.H."/>
            <person name="Hubbard S.S."/>
            <person name="Banfield J.F."/>
        </authorList>
    </citation>
    <scope>NUCLEOTIDE SEQUENCE [LARGE SCALE GENOMIC DNA]</scope>
</reference>
<sequence length="203" mass="23071">MKIHTYSLGQMLANCYLIENGVGCLVIDPGDSADFILGEVQKMRLKCLGLFATHGHFDHIMAVGELQLSINVAFYINEKDLFLVERLNETAKYFLGYDPGILPPQKVEFLTSNNLLLDTFNFKILHTPGHTPGSCCFYFEKEKMIFTGDTLFKEGIGRYDHSYSDKEMLFKSLKTLFKLPENTKIYPGHGESSTISKEWGDYV</sequence>
<dbReference type="InterPro" id="IPR051453">
    <property type="entry name" value="MBL_Glyoxalase_II"/>
</dbReference>
<dbReference type="PANTHER" id="PTHR46233:SF3">
    <property type="entry name" value="HYDROXYACYLGLUTATHIONE HYDROLASE GLOC"/>
    <property type="match status" value="1"/>
</dbReference>
<keyword evidence="4" id="KW-0862">Zinc</keyword>
<dbReference type="GO" id="GO:0016787">
    <property type="term" value="F:hydrolase activity"/>
    <property type="evidence" value="ECO:0007669"/>
    <property type="project" value="UniProtKB-KW"/>
</dbReference>
<evidence type="ECO:0000256" key="2">
    <source>
        <dbReference type="ARBA" id="ARBA00022723"/>
    </source>
</evidence>
<evidence type="ECO:0000256" key="4">
    <source>
        <dbReference type="ARBA" id="ARBA00022833"/>
    </source>
</evidence>
<gene>
    <name evidence="6" type="ORF">A2690_00050</name>
</gene>
<evidence type="ECO:0000313" key="7">
    <source>
        <dbReference type="Proteomes" id="UP000178372"/>
    </source>
</evidence>
<dbReference type="PANTHER" id="PTHR46233">
    <property type="entry name" value="HYDROXYACYLGLUTATHIONE HYDROLASE GLOC"/>
    <property type="match status" value="1"/>
</dbReference>
<evidence type="ECO:0000256" key="3">
    <source>
        <dbReference type="ARBA" id="ARBA00022801"/>
    </source>
</evidence>
<keyword evidence="3" id="KW-0378">Hydrolase</keyword>
<feature type="domain" description="Metallo-beta-lactamase" evidence="5">
    <location>
        <begin position="12"/>
        <end position="189"/>
    </location>
</feature>
<proteinExistence type="predicted"/>
<dbReference type="AlphaFoldDB" id="A0A1F7GDH4"/>
<dbReference type="GO" id="GO:0046872">
    <property type="term" value="F:metal ion binding"/>
    <property type="evidence" value="ECO:0007669"/>
    <property type="project" value="UniProtKB-KW"/>
</dbReference>
<evidence type="ECO:0000259" key="5">
    <source>
        <dbReference type="SMART" id="SM00849"/>
    </source>
</evidence>
<dbReference type="Gene3D" id="3.60.15.10">
    <property type="entry name" value="Ribonuclease Z/Hydroxyacylglutathione hydrolase-like"/>
    <property type="match status" value="1"/>
</dbReference>
<dbReference type="SUPFAM" id="SSF56281">
    <property type="entry name" value="Metallo-hydrolase/oxidoreductase"/>
    <property type="match status" value="1"/>
</dbReference>
<organism evidence="6 7">
    <name type="scientific">Candidatus Roizmanbacteria bacterium RIFCSPHIGHO2_01_FULL_39_12b</name>
    <dbReference type="NCBI Taxonomy" id="1802030"/>
    <lineage>
        <taxon>Bacteria</taxon>
        <taxon>Candidatus Roizmaniibacteriota</taxon>
    </lineage>
</organism>
<dbReference type="Proteomes" id="UP000178372">
    <property type="component" value="Unassembled WGS sequence"/>
</dbReference>
<dbReference type="CDD" id="cd06262">
    <property type="entry name" value="metallo-hydrolase-like_MBL-fold"/>
    <property type="match status" value="1"/>
</dbReference>
<evidence type="ECO:0000256" key="1">
    <source>
        <dbReference type="ARBA" id="ARBA00001947"/>
    </source>
</evidence>
<keyword evidence="2" id="KW-0479">Metal-binding</keyword>
<dbReference type="SMART" id="SM00849">
    <property type="entry name" value="Lactamase_B"/>
    <property type="match status" value="1"/>
</dbReference>
<accession>A0A1F7GDH4</accession>
<name>A0A1F7GDH4_9BACT</name>
<dbReference type="InterPro" id="IPR001279">
    <property type="entry name" value="Metallo-B-lactamas"/>
</dbReference>
<dbReference type="EMBL" id="MFZF01000013">
    <property type="protein sequence ID" value="OGK16662.1"/>
    <property type="molecule type" value="Genomic_DNA"/>
</dbReference>
<protein>
    <recommendedName>
        <fullName evidence="5">Metallo-beta-lactamase domain-containing protein</fullName>
    </recommendedName>
</protein>
<evidence type="ECO:0000313" key="6">
    <source>
        <dbReference type="EMBL" id="OGK16662.1"/>
    </source>
</evidence>
<comment type="cofactor">
    <cofactor evidence="1">
        <name>Zn(2+)</name>
        <dbReference type="ChEBI" id="CHEBI:29105"/>
    </cofactor>
</comment>